<evidence type="ECO:0000256" key="1">
    <source>
        <dbReference type="SAM" id="MobiDB-lite"/>
    </source>
</evidence>
<accession>A0A1H0NCS4</accession>
<protein>
    <submittedName>
        <fullName evidence="3">Thiosulfate dehydrogenase [quinone] large subunit</fullName>
    </submittedName>
</protein>
<dbReference type="AlphaFoldDB" id="A0A1H0NCS4"/>
<evidence type="ECO:0000313" key="3">
    <source>
        <dbReference type="EMBL" id="SDO90100.1"/>
    </source>
</evidence>
<feature type="transmembrane region" description="Helical" evidence="2">
    <location>
        <begin position="166"/>
        <end position="187"/>
    </location>
</feature>
<organism evidence="3 4">
    <name type="scientific">Actinacidiphila guanduensis</name>
    <dbReference type="NCBI Taxonomy" id="310781"/>
    <lineage>
        <taxon>Bacteria</taxon>
        <taxon>Bacillati</taxon>
        <taxon>Actinomycetota</taxon>
        <taxon>Actinomycetes</taxon>
        <taxon>Kitasatosporales</taxon>
        <taxon>Streptomycetaceae</taxon>
        <taxon>Actinacidiphila</taxon>
    </lineage>
</organism>
<keyword evidence="2" id="KW-0812">Transmembrane</keyword>
<evidence type="ECO:0000313" key="4">
    <source>
        <dbReference type="Proteomes" id="UP000199341"/>
    </source>
</evidence>
<name>A0A1H0NCS4_9ACTN</name>
<proteinExistence type="predicted"/>
<evidence type="ECO:0000256" key="2">
    <source>
        <dbReference type="SAM" id="Phobius"/>
    </source>
</evidence>
<sequence length="203" mass="21371">MAVHPETPLAAGPQGPAGQAAVHTGRPGTVMTPAVARVAAVVRIATGFVFLWAFLDKTFGWHYATGSGKGWIDGGSPTKGFLSNIHVGPLQGFFRDIAGDGWADWLFMLGMLGIGLALVSGVALRITAVAGTVMMAMMWAAEWPLAQHLSGGAPSGSSNPLVDYHVLYALAAILSAALYAGNTWGLGRIWARLPVVRDHRWLL</sequence>
<dbReference type="Proteomes" id="UP000199341">
    <property type="component" value="Unassembled WGS sequence"/>
</dbReference>
<dbReference type="OrthoDB" id="3253635at2"/>
<keyword evidence="4" id="KW-1185">Reference proteome</keyword>
<keyword evidence="2" id="KW-1133">Transmembrane helix</keyword>
<feature type="transmembrane region" description="Helical" evidence="2">
    <location>
        <begin position="34"/>
        <end position="55"/>
    </location>
</feature>
<dbReference type="RefSeq" id="WP_107408923.1">
    <property type="nucleotide sequence ID" value="NZ_FNIE01000014.1"/>
</dbReference>
<feature type="transmembrane region" description="Helical" evidence="2">
    <location>
        <begin position="102"/>
        <end position="119"/>
    </location>
</feature>
<reference evidence="3 4" key="1">
    <citation type="submission" date="2016-10" db="EMBL/GenBank/DDBJ databases">
        <authorList>
            <person name="de Groot N.N."/>
        </authorList>
    </citation>
    <scope>NUCLEOTIDE SEQUENCE [LARGE SCALE GENOMIC DNA]</scope>
    <source>
        <strain evidence="3 4">CGMCC 4.2022</strain>
    </source>
</reference>
<feature type="region of interest" description="Disordered" evidence="1">
    <location>
        <begin position="1"/>
        <end position="24"/>
    </location>
</feature>
<feature type="compositionally biased region" description="Low complexity" evidence="1">
    <location>
        <begin position="10"/>
        <end position="21"/>
    </location>
</feature>
<gene>
    <name evidence="3" type="ORF">SAMN05216259_1149</name>
</gene>
<dbReference type="STRING" id="310781.SAMN05216259_1149"/>
<dbReference type="EMBL" id="FNIE01000014">
    <property type="protein sequence ID" value="SDO90100.1"/>
    <property type="molecule type" value="Genomic_DNA"/>
</dbReference>
<keyword evidence="2" id="KW-0472">Membrane</keyword>